<dbReference type="InterPro" id="IPR007348">
    <property type="entry name" value="CopC_dom"/>
</dbReference>
<dbReference type="Pfam" id="PF04234">
    <property type="entry name" value="CopC"/>
    <property type="match status" value="1"/>
</dbReference>
<organism evidence="9 10">
    <name type="scientific">Blastococcus carthaginiensis</name>
    <dbReference type="NCBI Taxonomy" id="3050034"/>
    <lineage>
        <taxon>Bacteria</taxon>
        <taxon>Bacillati</taxon>
        <taxon>Actinomycetota</taxon>
        <taxon>Actinomycetes</taxon>
        <taxon>Geodermatophilales</taxon>
        <taxon>Geodermatophilaceae</taxon>
        <taxon>Blastococcus</taxon>
    </lineage>
</organism>
<proteinExistence type="predicted"/>
<keyword evidence="3 7" id="KW-0732">Signal</keyword>
<feature type="signal peptide" evidence="7">
    <location>
        <begin position="1"/>
        <end position="34"/>
    </location>
</feature>
<keyword evidence="6" id="KW-0812">Transmembrane</keyword>
<feature type="transmembrane region" description="Helical" evidence="6">
    <location>
        <begin position="170"/>
        <end position="189"/>
    </location>
</feature>
<evidence type="ECO:0000256" key="3">
    <source>
        <dbReference type="ARBA" id="ARBA00022729"/>
    </source>
</evidence>
<feature type="domain" description="CopC" evidence="8">
    <location>
        <begin position="35"/>
        <end position="128"/>
    </location>
</feature>
<keyword evidence="4" id="KW-0186">Copper</keyword>
<keyword evidence="6" id="KW-1133">Transmembrane helix</keyword>
<dbReference type="SUPFAM" id="SSF81296">
    <property type="entry name" value="E set domains"/>
    <property type="match status" value="1"/>
</dbReference>
<protein>
    <submittedName>
        <fullName evidence="9">Copper resistance protein CopC</fullName>
    </submittedName>
</protein>
<dbReference type="PANTHER" id="PTHR34820:SF4">
    <property type="entry name" value="INNER MEMBRANE PROTEIN YEBZ"/>
    <property type="match status" value="1"/>
</dbReference>
<comment type="subcellular location">
    <subcellularLocation>
        <location evidence="1">Cell envelope</location>
    </subcellularLocation>
</comment>
<evidence type="ECO:0000256" key="7">
    <source>
        <dbReference type="SAM" id="SignalP"/>
    </source>
</evidence>
<gene>
    <name evidence="9" type="ORF">QOZ88_11675</name>
</gene>
<accession>A0ABT9ICK1</accession>
<dbReference type="EMBL" id="JASNFN010000012">
    <property type="protein sequence ID" value="MDP5183299.1"/>
    <property type="molecule type" value="Genomic_DNA"/>
</dbReference>
<feature type="compositionally biased region" description="Low complexity" evidence="5">
    <location>
        <begin position="152"/>
        <end position="165"/>
    </location>
</feature>
<evidence type="ECO:0000256" key="6">
    <source>
        <dbReference type="SAM" id="Phobius"/>
    </source>
</evidence>
<evidence type="ECO:0000256" key="5">
    <source>
        <dbReference type="SAM" id="MobiDB-lite"/>
    </source>
</evidence>
<dbReference type="InterPro" id="IPR014756">
    <property type="entry name" value="Ig_E-set"/>
</dbReference>
<dbReference type="Proteomes" id="UP001233673">
    <property type="component" value="Unassembled WGS sequence"/>
</dbReference>
<evidence type="ECO:0000256" key="1">
    <source>
        <dbReference type="ARBA" id="ARBA00004196"/>
    </source>
</evidence>
<dbReference type="InterPro" id="IPR032694">
    <property type="entry name" value="CopC/D"/>
</dbReference>
<dbReference type="RefSeq" id="WP_305999937.1">
    <property type="nucleotide sequence ID" value="NZ_JASNFN010000012.1"/>
</dbReference>
<feature type="region of interest" description="Disordered" evidence="5">
    <location>
        <begin position="132"/>
        <end position="165"/>
    </location>
</feature>
<sequence>MTASRQVRRRRGTALLLALLGGAFLLGAAPAAFAHDGLVGTTPAAGTTVPTPPATVELAFTGEPLPLGTLVLVTDANGAVLSEGDAEIRGTSVVQRLVADRPAGAYQVVWRSTSSDGHALTGTFDFTVAAGSTPAAQSPESAAPTPEPAAPSPAAVAEDLDPASAGSPVAGVWVAVGAIVLVGLGSLVVSRQRRRG</sequence>
<evidence type="ECO:0000256" key="2">
    <source>
        <dbReference type="ARBA" id="ARBA00022723"/>
    </source>
</evidence>
<dbReference type="InterPro" id="IPR014755">
    <property type="entry name" value="Cu-Rt/internalin_Ig-like"/>
</dbReference>
<dbReference type="PANTHER" id="PTHR34820">
    <property type="entry name" value="INNER MEMBRANE PROTEIN YEBZ"/>
    <property type="match status" value="1"/>
</dbReference>
<evidence type="ECO:0000259" key="8">
    <source>
        <dbReference type="Pfam" id="PF04234"/>
    </source>
</evidence>
<keyword evidence="2" id="KW-0479">Metal-binding</keyword>
<evidence type="ECO:0000313" key="10">
    <source>
        <dbReference type="Proteomes" id="UP001233673"/>
    </source>
</evidence>
<reference evidence="10" key="1">
    <citation type="submission" date="2023-05" db="EMBL/GenBank/DDBJ databases">
        <title>Draft genome of Pseudofrankia sp. BMG5.37.</title>
        <authorList>
            <person name="Gtari M."/>
            <person name="Ghodhbane F."/>
            <person name="Sbissi I."/>
        </authorList>
    </citation>
    <scope>NUCLEOTIDE SEQUENCE [LARGE SCALE GENOMIC DNA]</scope>
    <source>
        <strain evidence="10">BMG 814</strain>
    </source>
</reference>
<evidence type="ECO:0000256" key="4">
    <source>
        <dbReference type="ARBA" id="ARBA00023008"/>
    </source>
</evidence>
<feature type="compositionally biased region" description="Low complexity" evidence="5">
    <location>
        <begin position="134"/>
        <end position="144"/>
    </location>
</feature>
<comment type="caution">
    <text evidence="9">The sequence shown here is derived from an EMBL/GenBank/DDBJ whole genome shotgun (WGS) entry which is preliminary data.</text>
</comment>
<evidence type="ECO:0000313" key="9">
    <source>
        <dbReference type="EMBL" id="MDP5183299.1"/>
    </source>
</evidence>
<dbReference type="Gene3D" id="2.60.40.1220">
    <property type="match status" value="1"/>
</dbReference>
<name>A0ABT9ICK1_9ACTN</name>
<feature type="chain" id="PRO_5046038265" evidence="7">
    <location>
        <begin position="35"/>
        <end position="196"/>
    </location>
</feature>
<keyword evidence="10" id="KW-1185">Reference proteome</keyword>
<keyword evidence="6" id="KW-0472">Membrane</keyword>